<evidence type="ECO:0000256" key="6">
    <source>
        <dbReference type="ARBA" id="ARBA00023002"/>
    </source>
</evidence>
<dbReference type="RefSeq" id="WP_216782702.1">
    <property type="nucleotide sequence ID" value="NZ_LR890047.1"/>
</dbReference>
<evidence type="ECO:0000256" key="3">
    <source>
        <dbReference type="ARBA" id="ARBA00005349"/>
    </source>
</evidence>
<dbReference type="EC" id="1.14.13.-" evidence="10"/>
<dbReference type="EMBL" id="LR890047">
    <property type="protein sequence ID" value="CAD6509735.1"/>
    <property type="molecule type" value="Genomic_DNA"/>
</dbReference>
<dbReference type="Pfam" id="PF01494">
    <property type="entry name" value="FAD_binding_3"/>
    <property type="match status" value="1"/>
</dbReference>
<dbReference type="GO" id="GO:0008682">
    <property type="term" value="F:3-demethoxyubiquinol 3-hydroxylase activity"/>
    <property type="evidence" value="ECO:0007669"/>
    <property type="project" value="TreeGrafter"/>
</dbReference>
<dbReference type="PANTHER" id="PTHR43876:SF10">
    <property type="entry name" value="3-DEMETHOXYUBIQUINOL 3-HYDROXYLASE"/>
    <property type="match status" value="1"/>
</dbReference>
<keyword evidence="6 10" id="KW-0560">Oxidoreductase</keyword>
<organism evidence="10 11">
    <name type="scientific">Candidatus Profftia tarda</name>
    <dbReference type="NCBI Taxonomy" id="1177216"/>
    <lineage>
        <taxon>Bacteria</taxon>
        <taxon>Pseudomonadati</taxon>
        <taxon>Pseudomonadota</taxon>
        <taxon>Gammaproteobacteria</taxon>
        <taxon>Enterobacterales</taxon>
        <taxon>Enterobacteriaceae</taxon>
        <taxon>Candidatus Profftia</taxon>
    </lineage>
</organism>
<dbReference type="InterPro" id="IPR002938">
    <property type="entry name" value="FAD-bd"/>
</dbReference>
<comment type="pathway">
    <text evidence="2">Cofactor biosynthesis; ubiquinone biosynthesis.</text>
</comment>
<evidence type="ECO:0000256" key="8">
    <source>
        <dbReference type="ARBA" id="ARBA00065734"/>
    </source>
</evidence>
<evidence type="ECO:0000256" key="5">
    <source>
        <dbReference type="ARBA" id="ARBA00022827"/>
    </source>
</evidence>
<protein>
    <submittedName>
        <fullName evidence="10">2-octaprenyl-3-methyl-6-methoxy-1,4-benzoquinol hydroxylase</fullName>
        <ecNumber evidence="10">1.14.13.-</ecNumber>
    </submittedName>
</protein>
<keyword evidence="5" id="KW-0274">FAD</keyword>
<evidence type="ECO:0000313" key="10">
    <source>
        <dbReference type="EMBL" id="CAD6509735.1"/>
    </source>
</evidence>
<dbReference type="InterPro" id="IPR051205">
    <property type="entry name" value="UbiH/COQ6_monooxygenase"/>
</dbReference>
<evidence type="ECO:0000313" key="11">
    <source>
        <dbReference type="Proteomes" id="UP000683585"/>
    </source>
</evidence>
<dbReference type="GO" id="GO:0006744">
    <property type="term" value="P:ubiquinone biosynthetic process"/>
    <property type="evidence" value="ECO:0007669"/>
    <property type="project" value="InterPro"/>
</dbReference>
<proteinExistence type="inferred from homology"/>
<comment type="subunit">
    <text evidence="8">Component of the Ubi complex metabolon, which regroups five ubiquinone biosynthesis proteins (UbiE, UbiF, UbiG, UbiH and UbiI) and two accessory factors (UbiK and the lipid-binding protein UbiJ).</text>
</comment>
<evidence type="ECO:0000259" key="9">
    <source>
        <dbReference type="Pfam" id="PF01494"/>
    </source>
</evidence>
<dbReference type="GO" id="GO:0110142">
    <property type="term" value="C:ubiquinone biosynthesis complex"/>
    <property type="evidence" value="ECO:0007669"/>
    <property type="project" value="UniProtKB-ARBA"/>
</dbReference>
<dbReference type="NCBIfam" id="TIGR01988">
    <property type="entry name" value="Ubi-OHases"/>
    <property type="match status" value="1"/>
</dbReference>
<keyword evidence="11" id="KW-1185">Reference proteome</keyword>
<evidence type="ECO:0000256" key="2">
    <source>
        <dbReference type="ARBA" id="ARBA00004749"/>
    </source>
</evidence>
<accession>A0A8E4GI51</accession>
<name>A0A8E4GI51_9ENTR</name>
<keyword evidence="7" id="KW-0503">Monooxygenase</keyword>
<keyword evidence="4" id="KW-0285">Flavoprotein</keyword>
<dbReference type="AlphaFoldDB" id="A0A8E4GI51"/>
<comment type="similarity">
    <text evidence="3">Belongs to the UbiH/COQ6 family.</text>
</comment>
<feature type="domain" description="FAD-binding" evidence="9">
    <location>
        <begin position="6"/>
        <end position="340"/>
    </location>
</feature>
<dbReference type="GO" id="GO:0071949">
    <property type="term" value="F:FAD binding"/>
    <property type="evidence" value="ECO:0007669"/>
    <property type="project" value="InterPro"/>
</dbReference>
<evidence type="ECO:0000256" key="4">
    <source>
        <dbReference type="ARBA" id="ARBA00022630"/>
    </source>
</evidence>
<dbReference type="Proteomes" id="UP000683585">
    <property type="component" value="Chromosome"/>
</dbReference>
<evidence type="ECO:0000256" key="7">
    <source>
        <dbReference type="ARBA" id="ARBA00023033"/>
    </source>
</evidence>
<dbReference type="KEGG" id="ptf:PROFFT_A_02930"/>
<evidence type="ECO:0000256" key="1">
    <source>
        <dbReference type="ARBA" id="ARBA00001974"/>
    </source>
</evidence>
<comment type="cofactor">
    <cofactor evidence="1">
        <name>FAD</name>
        <dbReference type="ChEBI" id="CHEBI:57692"/>
    </cofactor>
</comment>
<dbReference type="PANTHER" id="PTHR43876">
    <property type="entry name" value="UBIQUINONE BIOSYNTHESIS MONOOXYGENASE COQ6, MITOCHONDRIAL"/>
    <property type="match status" value="1"/>
</dbReference>
<dbReference type="FunFam" id="3.50.50.60:FF:000021">
    <property type="entry name" value="Ubiquinone biosynthesis monooxygenase COQ6"/>
    <property type="match status" value="1"/>
</dbReference>
<reference evidence="10" key="1">
    <citation type="submission" date="2020-10" db="EMBL/GenBank/DDBJ databases">
        <authorList>
            <person name="Szabo G."/>
        </authorList>
    </citation>
    <scope>NUCLEOTIDE SEQUENCE</scope>
    <source>
        <strain evidence="10">PROFFT</strain>
    </source>
</reference>
<gene>
    <name evidence="10" type="primary">ubiF</name>
    <name evidence="10" type="ORF">PROFFT_A_02930</name>
</gene>
<sequence>MNNYTKTDVVVIGAGMVGAAAALGLAEAGFSVVVVESNRPKPFDSLRQPDLRISAINASSINLLTNLGIWQDARHMRSAPYLGLEAWELEGSRFTFHAKDLGIPELGYMIENEVLKLSLWLRLEQIPNIRIYSPADFKILTKANKRWIVGLSNGVEVEAKLVIGSDGGRSQIRDSAGIGLIGWQYRQSCMMILIQMDDDPLDIAWQKFTPHGPRSFLPLWEHWASLVWYDNPARIRQLMELSMSQLTKEIKNVFPPCLGCIRAIHAGSFQLLRLHANCYVQEGLALLGDAAHTMHPLTGQGVNLGYLDVDALLNVVIAARNKGEHWYSENILKRYQHIRRSDNLLMQAGIDLLYSAFNNDLILLKIVRNLGLIAAESSIELKKGMLKYLLGL</sequence>
<dbReference type="InterPro" id="IPR010971">
    <property type="entry name" value="UbiH/COQ6"/>
</dbReference>